<name>A0A146FV99_ASPKA</name>
<dbReference type="PANTHER" id="PTHR40623:SF2">
    <property type="entry name" value="INTEGRAL MEMBRANE PROTEIN"/>
    <property type="match status" value="1"/>
</dbReference>
<dbReference type="EMBL" id="BCWF01000028">
    <property type="protein sequence ID" value="GAT29338.1"/>
    <property type="molecule type" value="Genomic_DNA"/>
</dbReference>
<organism evidence="3 4">
    <name type="scientific">Aspergillus kawachii</name>
    <name type="common">White koji mold</name>
    <name type="synonym">Aspergillus awamori var. kawachi</name>
    <dbReference type="NCBI Taxonomy" id="1069201"/>
    <lineage>
        <taxon>Eukaryota</taxon>
        <taxon>Fungi</taxon>
        <taxon>Dikarya</taxon>
        <taxon>Ascomycota</taxon>
        <taxon>Pezizomycotina</taxon>
        <taxon>Eurotiomycetes</taxon>
        <taxon>Eurotiomycetidae</taxon>
        <taxon>Eurotiales</taxon>
        <taxon>Aspergillaceae</taxon>
        <taxon>Aspergillus</taxon>
        <taxon>Aspergillus subgen. Circumdati</taxon>
    </lineage>
</organism>
<dbReference type="VEuPathDB" id="FungiDB:ASPFODRAFT_530361"/>
<reference evidence="4" key="2">
    <citation type="submission" date="2016-02" db="EMBL/GenBank/DDBJ databases">
        <title>Genome sequencing of Aspergillus luchuensis NBRC 4314.</title>
        <authorList>
            <person name="Yamada O."/>
        </authorList>
    </citation>
    <scope>NUCLEOTIDE SEQUENCE [LARGE SCALE GENOMIC DNA]</scope>
    <source>
        <strain evidence="4">RIB 2604</strain>
    </source>
</reference>
<feature type="region of interest" description="Disordered" evidence="1">
    <location>
        <begin position="89"/>
        <end position="110"/>
    </location>
</feature>
<evidence type="ECO:0000256" key="2">
    <source>
        <dbReference type="SAM" id="SignalP"/>
    </source>
</evidence>
<dbReference type="PANTHER" id="PTHR40623">
    <property type="entry name" value="INTEGRAL MEMBRANE PROTEIN"/>
    <property type="match status" value="1"/>
</dbReference>
<proteinExistence type="predicted"/>
<evidence type="ECO:0000256" key="1">
    <source>
        <dbReference type="SAM" id="MobiDB-lite"/>
    </source>
</evidence>
<sequence>MNFWVGWALWQKLSFISKALGTRNVANLRLGARRSSAYNRRKTQKYATAEARQKAEMQPMLAEPSEIPFGARALEKGIQVEGIWTPDCRSARQSTTHSGSRPESIASAPKPTLMALTGDDIQALERTYQPAPSPSLYEQCNSPKVLDIEYGQSDYISLSPTNQSLQLDGPIIVEPECSPDLDKRRSRWFGARSSWVKKPFDSYKRRSTPEGLRRTSSESFRRRISKLIDENIRTNPAEIYQLRAINQETLEGRRTPSPTRSQGFSNAVL</sequence>
<feature type="region of interest" description="Disordered" evidence="1">
    <location>
        <begin position="249"/>
        <end position="269"/>
    </location>
</feature>
<feature type="compositionally biased region" description="Polar residues" evidence="1">
    <location>
        <begin position="91"/>
        <end position="101"/>
    </location>
</feature>
<comment type="caution">
    <text evidence="3">The sequence shown here is derived from an EMBL/GenBank/DDBJ whole genome shotgun (WGS) entry which is preliminary data.</text>
</comment>
<evidence type="ECO:0000313" key="4">
    <source>
        <dbReference type="Proteomes" id="UP000075230"/>
    </source>
</evidence>
<feature type="signal peptide" evidence="2">
    <location>
        <begin position="1"/>
        <end position="21"/>
    </location>
</feature>
<feature type="compositionally biased region" description="Polar residues" evidence="1">
    <location>
        <begin position="256"/>
        <end position="269"/>
    </location>
</feature>
<keyword evidence="2" id="KW-0732">Signal</keyword>
<reference evidence="3 4" key="1">
    <citation type="journal article" date="2016" name="DNA Res.">
        <title>Genome sequence of Aspergillus luchuensis NBRC 4314.</title>
        <authorList>
            <person name="Yamada O."/>
            <person name="Machida M."/>
            <person name="Hosoyama A."/>
            <person name="Goto M."/>
            <person name="Takahashi T."/>
            <person name="Futagami T."/>
            <person name="Yamagata Y."/>
            <person name="Takeuchi M."/>
            <person name="Kobayashi T."/>
            <person name="Koike H."/>
            <person name="Abe K."/>
            <person name="Asai K."/>
            <person name="Arita M."/>
            <person name="Fujita N."/>
            <person name="Fukuda K."/>
            <person name="Higa K."/>
            <person name="Horikawa H."/>
            <person name="Ishikawa T."/>
            <person name="Jinno K."/>
            <person name="Kato Y."/>
            <person name="Kirimura K."/>
            <person name="Mizutani O."/>
            <person name="Nakasone K."/>
            <person name="Sano M."/>
            <person name="Shiraishi Y."/>
            <person name="Tsukahara M."/>
            <person name="Gomi K."/>
        </authorList>
    </citation>
    <scope>NUCLEOTIDE SEQUENCE [LARGE SCALE GENOMIC DNA]</scope>
    <source>
        <strain evidence="3 4">RIB 2604</strain>
    </source>
</reference>
<dbReference type="Proteomes" id="UP000075230">
    <property type="component" value="Unassembled WGS sequence"/>
</dbReference>
<accession>A0A146FV99</accession>
<evidence type="ECO:0000313" key="3">
    <source>
        <dbReference type="EMBL" id="GAT29338.1"/>
    </source>
</evidence>
<protein>
    <submittedName>
        <fullName evidence="3">Similar to An08g02360</fullName>
    </submittedName>
</protein>
<feature type="chain" id="PRO_5007524266" evidence="2">
    <location>
        <begin position="22"/>
        <end position="269"/>
    </location>
</feature>
<gene>
    <name evidence="3" type="ORF">RIB2604_02902090</name>
</gene>
<dbReference type="AlphaFoldDB" id="A0A146FV99"/>